<feature type="domain" description="Methyltransferase type 11" evidence="2">
    <location>
        <begin position="92"/>
        <end position="141"/>
    </location>
</feature>
<gene>
    <name evidence="3" type="ORF">SAMN05216429_105212</name>
</gene>
<evidence type="ECO:0000259" key="2">
    <source>
        <dbReference type="Pfam" id="PF08241"/>
    </source>
</evidence>
<dbReference type="SUPFAM" id="SSF53335">
    <property type="entry name" value="S-adenosyl-L-methionine-dependent methyltransferases"/>
    <property type="match status" value="1"/>
</dbReference>
<sequence>MANRHKGEIPVTGSLDNEYKARHESFERWFQSSLGRAMLANQRHVLDQATAPLTGARQLQVGLSHRLPLASGSDFVQKIITTPGWHAHMPDSVAVADADELPFPGDSMDLVILHHTADFSPDPHQVLRESARVLRGEGKIALIGFNPVSLWGLRKLVSRHHEGPWGGRFLFRKRMEDWLRLLGFQIDDSATHFCALPLQNNRGHRRTRQRNRDWLPIGAYYCILARKRVVGRVPPRARWQKAKVMPIPGTLGAPGGCASRSGTMSNNRKQQEKQWPAR</sequence>
<evidence type="ECO:0000313" key="4">
    <source>
        <dbReference type="Proteomes" id="UP000199445"/>
    </source>
</evidence>
<dbReference type="GO" id="GO:0032259">
    <property type="term" value="P:methylation"/>
    <property type="evidence" value="ECO:0007669"/>
    <property type="project" value="UniProtKB-KW"/>
</dbReference>
<evidence type="ECO:0000313" key="3">
    <source>
        <dbReference type="EMBL" id="SFJ75635.1"/>
    </source>
</evidence>
<dbReference type="Gene3D" id="3.40.50.150">
    <property type="entry name" value="Vaccinia Virus protein VP39"/>
    <property type="match status" value="1"/>
</dbReference>
<dbReference type="EMBL" id="FOSC01000005">
    <property type="protein sequence ID" value="SFJ75635.1"/>
    <property type="molecule type" value="Genomic_DNA"/>
</dbReference>
<dbReference type="GO" id="GO:0008757">
    <property type="term" value="F:S-adenosylmethionine-dependent methyltransferase activity"/>
    <property type="evidence" value="ECO:0007669"/>
    <property type="project" value="InterPro"/>
</dbReference>
<name>A0A1I3TXY8_9GAMM</name>
<dbReference type="AlphaFoldDB" id="A0A1I3TXY8"/>
<organism evidence="3 4">
    <name type="scientific">Marinobacter persicus</name>
    <dbReference type="NCBI Taxonomy" id="930118"/>
    <lineage>
        <taxon>Bacteria</taxon>
        <taxon>Pseudomonadati</taxon>
        <taxon>Pseudomonadota</taxon>
        <taxon>Gammaproteobacteria</taxon>
        <taxon>Pseudomonadales</taxon>
        <taxon>Marinobacteraceae</taxon>
        <taxon>Marinobacter</taxon>
    </lineage>
</organism>
<keyword evidence="3" id="KW-0808">Transferase</keyword>
<dbReference type="Proteomes" id="UP000199445">
    <property type="component" value="Unassembled WGS sequence"/>
</dbReference>
<dbReference type="InterPro" id="IPR029063">
    <property type="entry name" value="SAM-dependent_MTases_sf"/>
</dbReference>
<reference evidence="3 4" key="1">
    <citation type="submission" date="2016-10" db="EMBL/GenBank/DDBJ databases">
        <authorList>
            <person name="de Groot N.N."/>
        </authorList>
    </citation>
    <scope>NUCLEOTIDE SEQUENCE [LARGE SCALE GENOMIC DNA]</scope>
    <source>
        <strain evidence="3 4">IBRC-M 10445</strain>
    </source>
</reference>
<dbReference type="Pfam" id="PF08241">
    <property type="entry name" value="Methyltransf_11"/>
    <property type="match status" value="1"/>
</dbReference>
<dbReference type="RefSeq" id="WP_425319891.1">
    <property type="nucleotide sequence ID" value="NZ_FOSC01000005.1"/>
</dbReference>
<proteinExistence type="predicted"/>
<dbReference type="InterPro" id="IPR013216">
    <property type="entry name" value="Methyltransf_11"/>
</dbReference>
<protein>
    <submittedName>
        <fullName evidence="3">Methyltransferase domain-containing protein</fullName>
    </submittedName>
</protein>
<feature type="region of interest" description="Disordered" evidence="1">
    <location>
        <begin position="250"/>
        <end position="278"/>
    </location>
</feature>
<evidence type="ECO:0000256" key="1">
    <source>
        <dbReference type="SAM" id="MobiDB-lite"/>
    </source>
</evidence>
<accession>A0A1I3TXY8</accession>
<keyword evidence="4" id="KW-1185">Reference proteome</keyword>
<keyword evidence="3" id="KW-0489">Methyltransferase</keyword>
<dbReference type="CDD" id="cd02440">
    <property type="entry name" value="AdoMet_MTases"/>
    <property type="match status" value="1"/>
</dbReference>